<sequence>MWDPDVYLAFADHRSRPFYDLLSRVGAERARRVVDLGCGPGNLTK</sequence>
<dbReference type="SUPFAM" id="SSF53335">
    <property type="entry name" value="S-adenosyl-L-methionine-dependent methyltransferases"/>
    <property type="match status" value="1"/>
</dbReference>
<reference evidence="1 2" key="1">
    <citation type="journal article" date="2019" name="Emerg. Microbes Infect.">
        <title>Comprehensive subspecies identification of 175 nontuberculous mycobacteria species based on 7547 genomic profiles.</title>
        <authorList>
            <person name="Matsumoto Y."/>
            <person name="Kinjo T."/>
            <person name="Motooka D."/>
            <person name="Nabeya D."/>
            <person name="Jung N."/>
            <person name="Uechi K."/>
            <person name="Horii T."/>
            <person name="Iida T."/>
            <person name="Fujita J."/>
            <person name="Nakamura S."/>
        </authorList>
    </citation>
    <scope>NUCLEOTIDE SEQUENCE [LARGE SCALE GENOMIC DNA]</scope>
    <source>
        <strain evidence="1 2">JCM 17783</strain>
    </source>
</reference>
<evidence type="ECO:0000313" key="1">
    <source>
        <dbReference type="EMBL" id="BBY23194.1"/>
    </source>
</evidence>
<dbReference type="Proteomes" id="UP000467130">
    <property type="component" value="Chromosome"/>
</dbReference>
<dbReference type="Gene3D" id="3.40.50.150">
    <property type="entry name" value="Vaccinia Virus protein VP39"/>
    <property type="match status" value="1"/>
</dbReference>
<evidence type="ECO:0008006" key="3">
    <source>
        <dbReference type="Google" id="ProtNLM"/>
    </source>
</evidence>
<proteinExistence type="predicted"/>
<gene>
    <name evidence="1" type="ORF">MSTO_33990</name>
</gene>
<accession>A0A7I7QA45</accession>
<name>A0A7I7QA45_9MYCO</name>
<organism evidence="1 2">
    <name type="scientific">Mycobacterium stomatepiae</name>
    <dbReference type="NCBI Taxonomy" id="470076"/>
    <lineage>
        <taxon>Bacteria</taxon>
        <taxon>Bacillati</taxon>
        <taxon>Actinomycetota</taxon>
        <taxon>Actinomycetes</taxon>
        <taxon>Mycobacteriales</taxon>
        <taxon>Mycobacteriaceae</taxon>
        <taxon>Mycobacterium</taxon>
        <taxon>Mycobacterium simiae complex</taxon>
    </lineage>
</organism>
<keyword evidence="2" id="KW-1185">Reference proteome</keyword>
<dbReference type="InterPro" id="IPR029063">
    <property type="entry name" value="SAM-dependent_MTases_sf"/>
</dbReference>
<dbReference type="KEGG" id="msto:MSTO_33990"/>
<dbReference type="EMBL" id="AP022587">
    <property type="protein sequence ID" value="BBY23194.1"/>
    <property type="molecule type" value="Genomic_DNA"/>
</dbReference>
<protein>
    <recommendedName>
        <fullName evidence="3">Trans-aconitate 2-methyltransferase</fullName>
    </recommendedName>
</protein>
<dbReference type="AlphaFoldDB" id="A0A7I7QA45"/>
<evidence type="ECO:0000313" key="2">
    <source>
        <dbReference type="Proteomes" id="UP000467130"/>
    </source>
</evidence>